<proteinExistence type="predicted"/>
<organism evidence="1 2">
    <name type="scientific">Scylla paramamosain</name>
    <name type="common">Mud crab</name>
    <dbReference type="NCBI Taxonomy" id="85552"/>
    <lineage>
        <taxon>Eukaryota</taxon>
        <taxon>Metazoa</taxon>
        <taxon>Ecdysozoa</taxon>
        <taxon>Arthropoda</taxon>
        <taxon>Crustacea</taxon>
        <taxon>Multicrustacea</taxon>
        <taxon>Malacostraca</taxon>
        <taxon>Eumalacostraca</taxon>
        <taxon>Eucarida</taxon>
        <taxon>Decapoda</taxon>
        <taxon>Pleocyemata</taxon>
        <taxon>Brachyura</taxon>
        <taxon>Eubrachyura</taxon>
        <taxon>Portunoidea</taxon>
        <taxon>Portunidae</taxon>
        <taxon>Portuninae</taxon>
        <taxon>Scylla</taxon>
    </lineage>
</organism>
<name>A0AAW0USA7_SCYPA</name>
<comment type="caution">
    <text evidence="1">The sequence shown here is derived from an EMBL/GenBank/DDBJ whole genome shotgun (WGS) entry which is preliminary data.</text>
</comment>
<evidence type="ECO:0000313" key="1">
    <source>
        <dbReference type="EMBL" id="KAK8403009.1"/>
    </source>
</evidence>
<gene>
    <name evidence="1" type="ORF">O3P69_000918</name>
</gene>
<evidence type="ECO:0000313" key="2">
    <source>
        <dbReference type="Proteomes" id="UP001487740"/>
    </source>
</evidence>
<sequence length="77" mass="8893">MDVLYWVMNVPAKEILRSLRFVAPSWPRTQPLHSLTSGPALHCRLIPAPATTSYHINLRSRQPHPVGVSRVLWQRRE</sequence>
<protein>
    <submittedName>
        <fullName evidence="1">Uncharacterized protein</fullName>
    </submittedName>
</protein>
<reference evidence="1 2" key="1">
    <citation type="submission" date="2023-03" db="EMBL/GenBank/DDBJ databases">
        <title>High-quality genome of Scylla paramamosain provides insights in environmental adaptation.</title>
        <authorList>
            <person name="Zhang L."/>
        </authorList>
    </citation>
    <scope>NUCLEOTIDE SEQUENCE [LARGE SCALE GENOMIC DNA]</scope>
    <source>
        <strain evidence="1">LZ_2023a</strain>
        <tissue evidence="1">Muscle</tissue>
    </source>
</reference>
<accession>A0AAW0USA7</accession>
<dbReference type="EMBL" id="JARAKH010000007">
    <property type="protein sequence ID" value="KAK8403009.1"/>
    <property type="molecule type" value="Genomic_DNA"/>
</dbReference>
<dbReference type="AlphaFoldDB" id="A0AAW0USA7"/>
<dbReference type="Proteomes" id="UP001487740">
    <property type="component" value="Unassembled WGS sequence"/>
</dbReference>
<keyword evidence="2" id="KW-1185">Reference proteome</keyword>